<evidence type="ECO:0000256" key="11">
    <source>
        <dbReference type="ARBA" id="ARBA00023136"/>
    </source>
</evidence>
<comment type="cofactor">
    <cofactor evidence="1">
        <name>Mn(2+)</name>
        <dbReference type="ChEBI" id="CHEBI:29035"/>
    </cofactor>
</comment>
<accession>A0A8C6SFC6</accession>
<keyword evidence="11" id="KW-0472">Membrane</keyword>
<protein>
    <recommendedName>
        <fullName evidence="16">Hexosyltransferase</fullName>
        <ecNumber evidence="16">2.4.1.-</ecNumber>
    </recommendedName>
</protein>
<comment type="subunit">
    <text evidence="15">Interacts with B3GNT8; this interaction greatly increases B3GNT2 catalytic activity, independently of B3GNT8 enzymatic activity.</text>
</comment>
<evidence type="ECO:0000256" key="8">
    <source>
        <dbReference type="ARBA" id="ARBA00022968"/>
    </source>
</evidence>
<evidence type="ECO:0000256" key="14">
    <source>
        <dbReference type="ARBA" id="ARBA00050470"/>
    </source>
</evidence>
<evidence type="ECO:0000256" key="5">
    <source>
        <dbReference type="ARBA" id="ARBA00022676"/>
    </source>
</evidence>
<reference evidence="18" key="2">
    <citation type="submission" date="2025-09" db="UniProtKB">
        <authorList>
            <consortium name="Ensembl"/>
        </authorList>
    </citation>
    <scope>IDENTIFICATION</scope>
</reference>
<dbReference type="FunFam" id="3.90.550.50:FF:000010">
    <property type="entry name" value="Hexosyltransferase"/>
    <property type="match status" value="1"/>
</dbReference>
<keyword evidence="10 16" id="KW-0333">Golgi apparatus</keyword>
<evidence type="ECO:0000313" key="18">
    <source>
        <dbReference type="Ensembl" id="ENSNMLP00000004522.1"/>
    </source>
</evidence>
<dbReference type="Gene3D" id="3.90.550.50">
    <property type="match status" value="1"/>
</dbReference>
<evidence type="ECO:0000256" key="1">
    <source>
        <dbReference type="ARBA" id="ARBA00001936"/>
    </source>
</evidence>
<dbReference type="Pfam" id="PF01762">
    <property type="entry name" value="Galactosyl_T"/>
    <property type="match status" value="1"/>
</dbReference>
<keyword evidence="12" id="KW-0325">Glycoprotein</keyword>
<evidence type="ECO:0000313" key="19">
    <source>
        <dbReference type="Proteomes" id="UP000694523"/>
    </source>
</evidence>
<dbReference type="Proteomes" id="UP000694523">
    <property type="component" value="Unplaced"/>
</dbReference>
<evidence type="ECO:0000256" key="4">
    <source>
        <dbReference type="ARBA" id="ARBA00008661"/>
    </source>
</evidence>
<evidence type="ECO:0000256" key="17">
    <source>
        <dbReference type="SAM" id="MobiDB-lite"/>
    </source>
</evidence>
<evidence type="ECO:0000256" key="9">
    <source>
        <dbReference type="ARBA" id="ARBA00022989"/>
    </source>
</evidence>
<comment type="catalytic activity">
    <reaction evidence="14">
        <text>a beta-D-galactosyl-(1-&gt;4)-N-acetyl-beta-D-glucosaminyl derivative + UDP-N-acetyl-alpha-D-glucosamine = an N-acetyl-beta-D-glucosaminyl-(1-&gt;3)-beta-D-galactosyl-(1-&gt;4)-N-acetyl-beta-D-glucosaminyl derivative + UDP + H(+)</text>
        <dbReference type="Rhea" id="RHEA:14389"/>
        <dbReference type="ChEBI" id="CHEBI:15378"/>
        <dbReference type="ChEBI" id="CHEBI:57705"/>
        <dbReference type="ChEBI" id="CHEBI:58223"/>
        <dbReference type="ChEBI" id="CHEBI:133507"/>
        <dbReference type="ChEBI" id="CHEBI:134090"/>
        <dbReference type="EC" id="2.4.1.149"/>
    </reaction>
</comment>
<keyword evidence="19" id="KW-1185">Reference proteome</keyword>
<evidence type="ECO:0000256" key="12">
    <source>
        <dbReference type="ARBA" id="ARBA00023180"/>
    </source>
</evidence>
<dbReference type="GO" id="GO:0006493">
    <property type="term" value="P:protein O-linked glycosylation"/>
    <property type="evidence" value="ECO:0007669"/>
    <property type="project" value="TreeGrafter"/>
</dbReference>
<evidence type="ECO:0000256" key="2">
    <source>
        <dbReference type="ARBA" id="ARBA00004323"/>
    </source>
</evidence>
<dbReference type="EC" id="2.4.1.-" evidence="16"/>
<dbReference type="GO" id="GO:0030311">
    <property type="term" value="P:poly-N-acetyllactosamine biosynthetic process"/>
    <property type="evidence" value="ECO:0007669"/>
    <property type="project" value="TreeGrafter"/>
</dbReference>
<comment type="subcellular location">
    <subcellularLocation>
        <location evidence="2 16">Golgi apparatus membrane</location>
        <topology evidence="2 16">Single-pass type II membrane protein</topology>
    </subcellularLocation>
</comment>
<comment type="pathway">
    <text evidence="3">Protein modification; protein glycosylation.</text>
</comment>
<dbReference type="GO" id="GO:0016262">
    <property type="term" value="F:protein N-acetylglucosaminyltransferase activity"/>
    <property type="evidence" value="ECO:0007669"/>
    <property type="project" value="TreeGrafter"/>
</dbReference>
<keyword evidence="9" id="KW-1133">Transmembrane helix</keyword>
<keyword evidence="8" id="KW-0735">Signal-anchor</keyword>
<feature type="compositionally biased region" description="Polar residues" evidence="17">
    <location>
        <begin position="11"/>
        <end position="22"/>
    </location>
</feature>
<dbReference type="InterPro" id="IPR002659">
    <property type="entry name" value="Glyco_trans_31"/>
</dbReference>
<evidence type="ECO:0000256" key="16">
    <source>
        <dbReference type="RuleBase" id="RU363063"/>
    </source>
</evidence>
<dbReference type="GO" id="GO:0000139">
    <property type="term" value="C:Golgi membrane"/>
    <property type="evidence" value="ECO:0007669"/>
    <property type="project" value="UniProtKB-SubCell"/>
</dbReference>
<organism evidence="18 19">
    <name type="scientific">Neogobius melanostomus</name>
    <name type="common">round goby</name>
    <dbReference type="NCBI Taxonomy" id="47308"/>
    <lineage>
        <taxon>Eukaryota</taxon>
        <taxon>Metazoa</taxon>
        <taxon>Chordata</taxon>
        <taxon>Craniata</taxon>
        <taxon>Vertebrata</taxon>
        <taxon>Euteleostomi</taxon>
        <taxon>Actinopterygii</taxon>
        <taxon>Neopterygii</taxon>
        <taxon>Teleostei</taxon>
        <taxon>Neoteleostei</taxon>
        <taxon>Acanthomorphata</taxon>
        <taxon>Gobiaria</taxon>
        <taxon>Gobiiformes</taxon>
        <taxon>Gobioidei</taxon>
        <taxon>Gobiidae</taxon>
        <taxon>Benthophilinae</taxon>
        <taxon>Neogobiini</taxon>
        <taxon>Neogobius</taxon>
    </lineage>
</organism>
<evidence type="ECO:0000256" key="15">
    <source>
        <dbReference type="ARBA" id="ARBA00065824"/>
    </source>
</evidence>
<evidence type="ECO:0000256" key="10">
    <source>
        <dbReference type="ARBA" id="ARBA00023034"/>
    </source>
</evidence>
<feature type="region of interest" description="Disordered" evidence="17">
    <location>
        <begin position="1"/>
        <end position="22"/>
    </location>
</feature>
<evidence type="ECO:0000256" key="7">
    <source>
        <dbReference type="ARBA" id="ARBA00022692"/>
    </source>
</evidence>
<evidence type="ECO:0000256" key="6">
    <source>
        <dbReference type="ARBA" id="ARBA00022679"/>
    </source>
</evidence>
<keyword evidence="7" id="KW-0812">Transmembrane</keyword>
<keyword evidence="6" id="KW-0808">Transferase</keyword>
<dbReference type="GO" id="GO:0008532">
    <property type="term" value="F:N-acetyllactosaminide beta-1,3-N-acetylglucosaminyltransferase activity"/>
    <property type="evidence" value="ECO:0007669"/>
    <property type="project" value="UniProtKB-EC"/>
</dbReference>
<reference evidence="18" key="1">
    <citation type="submission" date="2025-08" db="UniProtKB">
        <authorList>
            <consortium name="Ensembl"/>
        </authorList>
    </citation>
    <scope>IDENTIFICATION</scope>
</reference>
<dbReference type="PANTHER" id="PTHR11214">
    <property type="entry name" value="BETA-1,3-N-ACETYLGLUCOSAMINYLTRANSFERASE"/>
    <property type="match status" value="1"/>
</dbReference>
<comment type="similarity">
    <text evidence="4 16">Belongs to the glycosyltransferase 31 family.</text>
</comment>
<name>A0A8C6SFC6_9GOBI</name>
<dbReference type="PANTHER" id="PTHR11214:SF87">
    <property type="entry name" value="UDP-GLCNAC:BETAGAL BETA-1,3-N-ACETYLGLUCOSAMINYLTRANSFERASE 8"/>
    <property type="match status" value="1"/>
</dbReference>
<evidence type="ECO:0000256" key="13">
    <source>
        <dbReference type="ARBA" id="ARBA00023211"/>
    </source>
</evidence>
<dbReference type="AlphaFoldDB" id="A0A8C6SFC6"/>
<keyword evidence="13" id="KW-0464">Manganese</keyword>
<dbReference type="Ensembl" id="ENSNMLT00000005179.1">
    <property type="protein sequence ID" value="ENSNMLP00000004522.1"/>
    <property type="gene ID" value="ENSNMLG00000003326.1"/>
</dbReference>
<sequence length="322" mass="36131">ELLLRRPKTNKAAQLASQPRTPENQYSRLHFIPFRVSGLLTAMNCRSPPLVVNQPNKCLSKDGRACPTFLLFAIKSRPGHFEQRQSVRETWGREGVFQSGLRVRTLFLLGKSSSNEPDIGALLSLEAETYKDILQWDFNESLLNLTLKSTAFLQWTLKNCPHVFFLFSGDDDVFVNTPALLSYLQALEPSKASDLFVGHVISTAVPLRDSKSKYYIPLSFYDGPYPSYIGGGGFVISGELIQRLYSISHVIPFFPIDDVYTGMCLKALGVSPEPHPGFQTFDVSEQGRENLCVHKGLILIHQRSPSELKKLWKGIHSPLLTC</sequence>
<evidence type="ECO:0000256" key="3">
    <source>
        <dbReference type="ARBA" id="ARBA00004922"/>
    </source>
</evidence>
<proteinExistence type="inferred from homology"/>
<keyword evidence="5 16" id="KW-0328">Glycosyltransferase</keyword>